<keyword evidence="3 7" id="KW-0963">Cytoplasm</keyword>
<dbReference type="Gene3D" id="2.120.10.60">
    <property type="entry name" value="Tricorn protease N-terminal domain"/>
    <property type="match status" value="1"/>
</dbReference>
<comment type="similarity">
    <text evidence="2 7">Belongs to the peptidase S41B family.</text>
</comment>
<evidence type="ECO:0000256" key="7">
    <source>
        <dbReference type="PIRNR" id="PIRNR036421"/>
    </source>
</evidence>
<evidence type="ECO:0000256" key="3">
    <source>
        <dbReference type="ARBA" id="ARBA00022490"/>
    </source>
</evidence>
<accession>A0AAT9GM40</accession>
<protein>
    <recommendedName>
        <fullName evidence="7">Tricorn protease homolog</fullName>
        <ecNumber evidence="7">3.4.21.-</ecNumber>
    </recommendedName>
</protein>
<dbReference type="GO" id="GO:0006508">
    <property type="term" value="P:proteolysis"/>
    <property type="evidence" value="ECO:0007669"/>
    <property type="project" value="UniProtKB-UniRule"/>
</dbReference>
<dbReference type="InterPro" id="IPR005151">
    <property type="entry name" value="Tail-specific_protease"/>
</dbReference>
<evidence type="ECO:0000256" key="2">
    <source>
        <dbReference type="ARBA" id="ARBA00008524"/>
    </source>
</evidence>
<comment type="subcellular location">
    <subcellularLocation>
        <location evidence="1 7">Cytoplasm</location>
    </subcellularLocation>
</comment>
<dbReference type="InterPro" id="IPR036034">
    <property type="entry name" value="PDZ_sf"/>
</dbReference>
<dbReference type="EC" id="3.4.21.-" evidence="7"/>
<keyword evidence="4 7" id="KW-0645">Protease</keyword>
<dbReference type="AlphaFoldDB" id="A0AAT9GM40"/>
<dbReference type="Pfam" id="PF26550">
    <property type="entry name" value="Tricorn_2nd"/>
    <property type="match status" value="1"/>
</dbReference>
<dbReference type="InterPro" id="IPR011042">
    <property type="entry name" value="6-blade_b-propeller_TolB-like"/>
</dbReference>
<dbReference type="Pfam" id="PF03572">
    <property type="entry name" value="Peptidase_S41"/>
    <property type="match status" value="1"/>
</dbReference>
<dbReference type="SUPFAM" id="SSF52096">
    <property type="entry name" value="ClpP/crotonase"/>
    <property type="match status" value="1"/>
</dbReference>
<feature type="active site" description="Nucleophile" evidence="8">
    <location>
        <position position="934"/>
    </location>
</feature>
<dbReference type="Pfam" id="PF26549">
    <property type="entry name" value="Tricorn_N"/>
    <property type="match status" value="1"/>
</dbReference>
<evidence type="ECO:0000256" key="5">
    <source>
        <dbReference type="ARBA" id="ARBA00022801"/>
    </source>
</evidence>
<evidence type="ECO:0000256" key="9">
    <source>
        <dbReference type="PIRSR" id="PIRSR036421-3"/>
    </source>
</evidence>
<dbReference type="Gene3D" id="2.120.10.30">
    <property type="entry name" value="TolB, C-terminal domain"/>
    <property type="match status" value="2"/>
</dbReference>
<sequence length="1028" mass="116634">MTCLSLTVIAQGGQAYFLSNPALSPDGETVVFAFEGDLWKASVKDGQATRLTAMQGYESSPRISPDGKWVAFSSRQMGNADVYMMPLSGGEIKRLTYHSANDEVNNWSWDSKKIYFTSNRMGQLSAFAVPAAGGNAQRLFGDHFYLLDHGIAEHPSGDIYFNDTWESSNQLTRKRYKGPFNPDIQSYNPTTKQYKKHTDWEGKDFGTTIDRTGKVYFVSDEANGEYNLYTIDGGKKTALTRFNTSIKTPLVNAGGNKIVFEKDYQLWLYDVSAKRSEKLNINLVRNYVLPADKDYNVRGNITNLDVSPDGKKIAFTSRGEIFVSDVDGKFIQQINKGNTERAREIKWMSDNKTLLFNQTVDGWLNWFTVAADGSAPVKAITNEVRNNRSGVLNKNRTKLVYLSGRDEVRILDLKTWENKTIVKDEIWAFQNSDPGFSPNDEYVLFTAVRNFEQDVFVYNIKENKTINLTNTGVTESSPVWGPDGKYIYFVSARTKPSYPFGMQNPRIYRMPLEKIDAPYRSDKYEALFKTEKKDSSKKEPAPIKMDLNGIMDRLEQVGPNFGSQFLLNVLQKGDKTTILYVSNHDEGRPALWKTVLEPFEAPKTEKINGADAFSVDYAEGGDKTMVLINGLIYKLNVDGNKVDPVNIVHTFRRSLSGEFSQMFKEAWAHLNENFYDEKFHGVDWLATRKRYEAFVPHLNTRGDLRTLLADMLGELNSSHLGFNSFGEEENVQLSNRTMETGIIFENNNPYKVKYIAARSNADKATVDVLPGDVLVKVNDETVDPSMDRSYYFSKPSLDGEITLTLNRNGQIITAKIHPQASLFANLSEEWSDINQRRVDEKSKKRIAYHNMKDMGTGELDKFLIDMTQDFYQKDALILDLRYNTGGNVHDEVLRFLSQRSYLQWKYREGKLTPQSNFAPADKPIVLLINEQSLSDAEMTAQGFKALKLGTIIGMPTYRWIIFTSGTGLVDGSFVRLPSWGCYSLDGKDLEITGVEPDIKIPMNFEDRINGRDPQLDRAIEEILKKLKN</sequence>
<reference evidence="11" key="1">
    <citation type="submission" date="2024-02" db="EMBL/GenBank/DDBJ databases">
        <title>Sediminibacterium planktonica sp. nov. and Sediminibacterium longus sp. nov., isolated from surface lake and river water.</title>
        <authorList>
            <person name="Watanabe K."/>
            <person name="Takemine S."/>
            <person name="Ishii Y."/>
            <person name="Ogata Y."/>
            <person name="Shindo C."/>
            <person name="Suda W."/>
        </authorList>
    </citation>
    <scope>NUCLEOTIDE SEQUENCE</scope>
    <source>
        <strain evidence="11">KACHI17</strain>
    </source>
</reference>
<evidence type="ECO:0000256" key="1">
    <source>
        <dbReference type="ARBA" id="ARBA00004496"/>
    </source>
</evidence>
<dbReference type="Pfam" id="PF14684">
    <property type="entry name" value="Tricorn_C1"/>
    <property type="match status" value="1"/>
</dbReference>
<dbReference type="PANTHER" id="PTHR43253">
    <property type="entry name" value="TRICORN PROTEASE HOMOLOG 2-RELATED"/>
    <property type="match status" value="1"/>
</dbReference>
<dbReference type="EMBL" id="AP029612">
    <property type="protein sequence ID" value="BFG71583.1"/>
    <property type="molecule type" value="Genomic_DNA"/>
</dbReference>
<feature type="active site" description="Charge relay system" evidence="8">
    <location>
        <position position="990"/>
    </location>
</feature>
<evidence type="ECO:0000256" key="8">
    <source>
        <dbReference type="PIRSR" id="PIRSR036421-1"/>
    </source>
</evidence>
<proteinExistence type="inferred from homology"/>
<dbReference type="SUPFAM" id="SSF50156">
    <property type="entry name" value="PDZ domain-like"/>
    <property type="match status" value="1"/>
</dbReference>
<dbReference type="GO" id="GO:0005737">
    <property type="term" value="C:cytoplasm"/>
    <property type="evidence" value="ECO:0007669"/>
    <property type="project" value="UniProtKB-SubCell"/>
</dbReference>
<keyword evidence="5 7" id="KW-0378">Hydrolase</keyword>
<evidence type="ECO:0000256" key="4">
    <source>
        <dbReference type="ARBA" id="ARBA00022670"/>
    </source>
</evidence>
<dbReference type="InterPro" id="IPR012393">
    <property type="entry name" value="Tricorn_protease"/>
</dbReference>
<dbReference type="InterPro" id="IPR029045">
    <property type="entry name" value="ClpP/crotonase-like_dom_sf"/>
</dbReference>
<feature type="site" description="Transition state stabilizer; via amide nitrogen" evidence="9">
    <location>
        <position position="935"/>
    </location>
</feature>
<dbReference type="Gene3D" id="2.30.42.10">
    <property type="match status" value="1"/>
</dbReference>
<dbReference type="InterPro" id="IPR028204">
    <property type="entry name" value="Tricorn_C1"/>
</dbReference>
<dbReference type="SMART" id="SM00245">
    <property type="entry name" value="TSPc"/>
    <property type="match status" value="1"/>
</dbReference>
<name>A0AAT9GM40_9BACT</name>
<evidence type="ECO:0000313" key="11">
    <source>
        <dbReference type="EMBL" id="BFG71583.1"/>
    </source>
</evidence>
<dbReference type="GO" id="GO:0008236">
    <property type="term" value="F:serine-type peptidase activity"/>
    <property type="evidence" value="ECO:0007669"/>
    <property type="project" value="UniProtKB-UniRule"/>
</dbReference>
<dbReference type="SUPFAM" id="SSF69304">
    <property type="entry name" value="Tricorn protease N-terminal domain"/>
    <property type="match status" value="1"/>
</dbReference>
<dbReference type="CDD" id="cd07562">
    <property type="entry name" value="Peptidase_S41_TRI"/>
    <property type="match status" value="1"/>
</dbReference>
<evidence type="ECO:0000259" key="10">
    <source>
        <dbReference type="SMART" id="SM00245"/>
    </source>
</evidence>
<feature type="active site" description="Charge relay system" evidence="8">
    <location>
        <position position="719"/>
    </location>
</feature>
<keyword evidence="6 7" id="KW-0720">Serine protease</keyword>
<feature type="domain" description="Tail specific protease" evidence="10">
    <location>
        <begin position="798"/>
        <end position="1001"/>
    </location>
</feature>
<dbReference type="Gene3D" id="3.30.750.44">
    <property type="match status" value="1"/>
</dbReference>
<evidence type="ECO:0000256" key="6">
    <source>
        <dbReference type="ARBA" id="ARBA00022825"/>
    </source>
</evidence>
<organism evidence="11">
    <name type="scientific">Sediminibacterium sp. KACHI17</name>
    <dbReference type="NCBI Taxonomy" id="1751071"/>
    <lineage>
        <taxon>Bacteria</taxon>
        <taxon>Pseudomonadati</taxon>
        <taxon>Bacteroidota</taxon>
        <taxon>Chitinophagia</taxon>
        <taxon>Chitinophagales</taxon>
        <taxon>Chitinophagaceae</taxon>
        <taxon>Sediminibacterium</taxon>
    </lineage>
</organism>
<dbReference type="PIRSF" id="PIRSF036421">
    <property type="entry name" value="Tricorn_protease"/>
    <property type="match status" value="1"/>
</dbReference>
<gene>
    <name evidence="11" type="ORF">KACHI17_24640</name>
</gene>
<comment type="function">
    <text evidence="7">Degrades oligopeptides.</text>
</comment>
<dbReference type="SUPFAM" id="SSF82171">
    <property type="entry name" value="DPP6 N-terminal domain-like"/>
    <property type="match status" value="1"/>
</dbReference>
<dbReference type="Gene3D" id="3.90.226.10">
    <property type="entry name" value="2-enoyl-CoA Hydratase, Chain A, domain 1"/>
    <property type="match status" value="1"/>
</dbReference>
<dbReference type="PANTHER" id="PTHR43253:SF1">
    <property type="entry name" value="TRICORN PROTEASE HOMOLOG 2-RELATED"/>
    <property type="match status" value="1"/>
</dbReference>